<evidence type="ECO:0000256" key="3">
    <source>
        <dbReference type="SAM" id="SignalP"/>
    </source>
</evidence>
<organism evidence="5 6">
    <name type="scientific">Novosphingobium kunmingense</name>
    <dbReference type="NCBI Taxonomy" id="1211806"/>
    <lineage>
        <taxon>Bacteria</taxon>
        <taxon>Pseudomonadati</taxon>
        <taxon>Pseudomonadota</taxon>
        <taxon>Alphaproteobacteria</taxon>
        <taxon>Sphingomonadales</taxon>
        <taxon>Sphingomonadaceae</taxon>
        <taxon>Novosphingobium</taxon>
    </lineage>
</organism>
<proteinExistence type="inferred from homology"/>
<evidence type="ECO:0000256" key="2">
    <source>
        <dbReference type="SAM" id="MobiDB-lite"/>
    </source>
</evidence>
<feature type="domain" description="YCII-related" evidence="4">
    <location>
        <begin position="97"/>
        <end position="151"/>
    </location>
</feature>
<name>A0A2N0HJJ1_9SPHN</name>
<dbReference type="OrthoDB" id="7597184at2"/>
<comment type="similarity">
    <text evidence="1">Belongs to the YciI family.</text>
</comment>
<dbReference type="InterPro" id="IPR005545">
    <property type="entry name" value="YCII"/>
</dbReference>
<gene>
    <name evidence="5" type="ORF">B0I00_1341</name>
</gene>
<dbReference type="EMBL" id="PHUF01000003">
    <property type="protein sequence ID" value="PKB19113.1"/>
    <property type="molecule type" value="Genomic_DNA"/>
</dbReference>
<evidence type="ECO:0000256" key="1">
    <source>
        <dbReference type="ARBA" id="ARBA00007689"/>
    </source>
</evidence>
<feature type="chain" id="PRO_5014644442" evidence="3">
    <location>
        <begin position="33"/>
        <end position="163"/>
    </location>
</feature>
<feature type="signal peptide" evidence="3">
    <location>
        <begin position="1"/>
        <end position="32"/>
    </location>
</feature>
<dbReference type="SUPFAM" id="SSF54909">
    <property type="entry name" value="Dimeric alpha+beta barrel"/>
    <property type="match status" value="1"/>
</dbReference>
<evidence type="ECO:0000259" key="4">
    <source>
        <dbReference type="Pfam" id="PF03795"/>
    </source>
</evidence>
<evidence type="ECO:0000313" key="6">
    <source>
        <dbReference type="Proteomes" id="UP000232587"/>
    </source>
</evidence>
<sequence length="163" mass="17337">MFSNQPRRRPRRLDAVALAAGIALAITMPASAAPRTGRPPIPRPSTVDPDKPTTGNARVSDADEAAVKRKGGKLFAVVMGPGPSWKKGQPLKKGGNDSHWRYWQGLHRTGVIESAGPVGKDTGFVLLHARSQKEANAVLAADPAIRAGQYRGVARPYDEALGD</sequence>
<accession>A0A2N0HJJ1</accession>
<feature type="region of interest" description="Disordered" evidence="2">
    <location>
        <begin position="28"/>
        <end position="65"/>
    </location>
</feature>
<dbReference type="Proteomes" id="UP000232587">
    <property type="component" value="Unassembled WGS sequence"/>
</dbReference>
<dbReference type="AlphaFoldDB" id="A0A2N0HJJ1"/>
<comment type="caution">
    <text evidence="5">The sequence shown here is derived from an EMBL/GenBank/DDBJ whole genome shotgun (WGS) entry which is preliminary data.</text>
</comment>
<dbReference type="Pfam" id="PF03795">
    <property type="entry name" value="YCII"/>
    <property type="match status" value="1"/>
</dbReference>
<reference evidence="5 6" key="1">
    <citation type="submission" date="2017-11" db="EMBL/GenBank/DDBJ databases">
        <title>Genomic Encyclopedia of Type Strains, Phase III (KMG-III): the genomes of soil and plant-associated and newly described type strains.</title>
        <authorList>
            <person name="Whitman W."/>
        </authorList>
    </citation>
    <scope>NUCLEOTIDE SEQUENCE [LARGE SCALE GENOMIC DNA]</scope>
    <source>
        <strain evidence="5 6">CGMCC 1.12274</strain>
    </source>
</reference>
<dbReference type="InterPro" id="IPR011008">
    <property type="entry name" value="Dimeric_a/b-barrel"/>
</dbReference>
<evidence type="ECO:0000313" key="5">
    <source>
        <dbReference type="EMBL" id="PKB19113.1"/>
    </source>
</evidence>
<keyword evidence="3" id="KW-0732">Signal</keyword>
<protein>
    <submittedName>
        <fullName evidence="5">YCII-related domain-containing protein</fullName>
    </submittedName>
</protein>
<keyword evidence="6" id="KW-1185">Reference proteome</keyword>